<dbReference type="SMART" id="SM00516">
    <property type="entry name" value="SEC14"/>
    <property type="match status" value="1"/>
</dbReference>
<dbReference type="PANTHER" id="PTHR23324:SF83">
    <property type="entry name" value="SEC14-LIKE PROTEIN 2"/>
    <property type="match status" value="1"/>
</dbReference>
<keyword evidence="4" id="KW-1185">Reference proteome</keyword>
<dbReference type="SUPFAM" id="SSF46938">
    <property type="entry name" value="CRAL/TRIO N-terminal domain"/>
    <property type="match status" value="1"/>
</dbReference>
<dbReference type="Gene3D" id="3.40.525.10">
    <property type="entry name" value="CRAL-TRIO lipid binding domain"/>
    <property type="match status" value="1"/>
</dbReference>
<evidence type="ECO:0000256" key="1">
    <source>
        <dbReference type="SAM" id="SignalP"/>
    </source>
</evidence>
<dbReference type="EMBL" id="LNIX01000005">
    <property type="protein sequence ID" value="OXA53570.1"/>
    <property type="molecule type" value="Genomic_DNA"/>
</dbReference>
<dbReference type="Pfam" id="PF00650">
    <property type="entry name" value="CRAL_TRIO"/>
    <property type="match status" value="1"/>
</dbReference>
<reference evidence="3 4" key="1">
    <citation type="submission" date="2015-12" db="EMBL/GenBank/DDBJ databases">
        <title>The genome of Folsomia candida.</title>
        <authorList>
            <person name="Faddeeva A."/>
            <person name="Derks M.F."/>
            <person name="Anvar Y."/>
            <person name="Smit S."/>
            <person name="Van Straalen N."/>
            <person name="Roelofs D."/>
        </authorList>
    </citation>
    <scope>NUCLEOTIDE SEQUENCE [LARGE SCALE GENOMIC DNA]</scope>
    <source>
        <strain evidence="3 4">VU population</strain>
        <tissue evidence="3">Whole body</tissue>
    </source>
</reference>
<name>A0A226E8C6_FOLCA</name>
<comment type="caution">
    <text evidence="3">The sequence shown here is derived from an EMBL/GenBank/DDBJ whole genome shotgun (WGS) entry which is preliminary data.</text>
</comment>
<dbReference type="AlphaFoldDB" id="A0A226E8C6"/>
<protein>
    <recommendedName>
        <fullName evidence="2">CRAL-TRIO domain-containing protein</fullName>
    </recommendedName>
</protein>
<dbReference type="InterPro" id="IPR051064">
    <property type="entry name" value="SEC14/CRAL-TRIO_domain"/>
</dbReference>
<evidence type="ECO:0000313" key="3">
    <source>
        <dbReference type="EMBL" id="OXA53570.1"/>
    </source>
</evidence>
<dbReference type="InterPro" id="IPR036273">
    <property type="entry name" value="CRAL/TRIO_N_dom_sf"/>
</dbReference>
<dbReference type="InterPro" id="IPR001251">
    <property type="entry name" value="CRAL-TRIO_dom"/>
</dbReference>
<evidence type="ECO:0000259" key="2">
    <source>
        <dbReference type="PROSITE" id="PS50191"/>
    </source>
</evidence>
<dbReference type="PROSITE" id="PS50191">
    <property type="entry name" value="CRAL_TRIO"/>
    <property type="match status" value="1"/>
</dbReference>
<dbReference type="GO" id="GO:0005737">
    <property type="term" value="C:cytoplasm"/>
    <property type="evidence" value="ECO:0007669"/>
    <property type="project" value="TreeGrafter"/>
</dbReference>
<accession>A0A226E8C6</accession>
<dbReference type="OrthoDB" id="75724at2759"/>
<proteinExistence type="predicted"/>
<evidence type="ECO:0000313" key="4">
    <source>
        <dbReference type="Proteomes" id="UP000198287"/>
    </source>
</evidence>
<dbReference type="CDD" id="cd00170">
    <property type="entry name" value="SEC14"/>
    <property type="match status" value="1"/>
</dbReference>
<organism evidence="3 4">
    <name type="scientific">Folsomia candida</name>
    <name type="common">Springtail</name>
    <dbReference type="NCBI Taxonomy" id="158441"/>
    <lineage>
        <taxon>Eukaryota</taxon>
        <taxon>Metazoa</taxon>
        <taxon>Ecdysozoa</taxon>
        <taxon>Arthropoda</taxon>
        <taxon>Hexapoda</taxon>
        <taxon>Collembola</taxon>
        <taxon>Entomobryomorpha</taxon>
        <taxon>Isotomoidea</taxon>
        <taxon>Isotomidae</taxon>
        <taxon>Proisotominae</taxon>
        <taxon>Folsomia</taxon>
    </lineage>
</organism>
<gene>
    <name evidence="3" type="ORF">Fcan01_11665</name>
</gene>
<feature type="signal peptide" evidence="1">
    <location>
        <begin position="1"/>
        <end position="19"/>
    </location>
</feature>
<dbReference type="Proteomes" id="UP000198287">
    <property type="component" value="Unassembled WGS sequence"/>
</dbReference>
<sequence>MSLILLILSLSQIFSISEALSFQEFTTVNVAQKAGLEKLSSKLKNKLPHEYMKRDIYLLRFLRDSDFDVDAAETRILGFMEWRQKNNIDLVLKEEFPEYDAEYRVIYEGCDKGGNPVISLPIGDWDLRRIVIAGKSKKFVRYVQKILEEGTGFLRWGQEEGFNMTQATILFDLKGVNLVTHVCGGCIPMYLELLSFSQTYYGGFAHKIHVLYAPEFSLSIWDLYKNLLTSSVAKLLEIHGTQKHVFAKELSREIDPSQLTQRYGGVKLEGVDLSSMRSAAPPAFLANPFSLKLKEKNITDFCGIDWPRIENIIAESFHK</sequence>
<keyword evidence="1" id="KW-0732">Signal</keyword>
<feature type="domain" description="CRAL-TRIO" evidence="2">
    <location>
        <begin position="95"/>
        <end position="271"/>
    </location>
</feature>
<dbReference type="PANTHER" id="PTHR23324">
    <property type="entry name" value="SEC14 RELATED PROTEIN"/>
    <property type="match status" value="1"/>
</dbReference>
<feature type="chain" id="PRO_5012285231" description="CRAL-TRIO domain-containing protein" evidence="1">
    <location>
        <begin position="20"/>
        <end position="319"/>
    </location>
</feature>
<dbReference type="SUPFAM" id="SSF52087">
    <property type="entry name" value="CRAL/TRIO domain"/>
    <property type="match status" value="1"/>
</dbReference>
<dbReference type="InterPro" id="IPR036865">
    <property type="entry name" value="CRAL-TRIO_dom_sf"/>
</dbReference>